<sequence>MCLENEMTEFKKEQKEYYSEDFVALDLSHREIASIVFDDCTFD</sequence>
<name>A0A3B1D6G4_9ZZZZ</name>
<accession>A0A3B1D6G4</accession>
<protein>
    <submittedName>
        <fullName evidence="1">Uncharacterized protein</fullName>
    </submittedName>
</protein>
<evidence type="ECO:0000313" key="1">
    <source>
        <dbReference type="EMBL" id="VAX31724.1"/>
    </source>
</evidence>
<feature type="non-terminal residue" evidence="1">
    <location>
        <position position="43"/>
    </location>
</feature>
<dbReference type="AlphaFoldDB" id="A0A3B1D6G4"/>
<reference evidence="1" key="1">
    <citation type="submission" date="2018-06" db="EMBL/GenBank/DDBJ databases">
        <authorList>
            <person name="Zhirakovskaya E."/>
        </authorList>
    </citation>
    <scope>NUCLEOTIDE SEQUENCE</scope>
</reference>
<dbReference type="EMBL" id="UOGF01000077">
    <property type="protein sequence ID" value="VAX31724.1"/>
    <property type="molecule type" value="Genomic_DNA"/>
</dbReference>
<organism evidence="1">
    <name type="scientific">hydrothermal vent metagenome</name>
    <dbReference type="NCBI Taxonomy" id="652676"/>
    <lineage>
        <taxon>unclassified sequences</taxon>
        <taxon>metagenomes</taxon>
        <taxon>ecological metagenomes</taxon>
    </lineage>
</organism>
<gene>
    <name evidence="1" type="ORF">MNBD_NITROSPIRAE01-2017</name>
</gene>
<proteinExistence type="predicted"/>